<accession>A0A7W3UL66</accession>
<gene>
    <name evidence="2" type="ORF">H5S09_06570</name>
</gene>
<dbReference type="Pfam" id="PF21645">
    <property type="entry name" value="FakA-like_M"/>
    <property type="match status" value="1"/>
</dbReference>
<reference evidence="2 3" key="1">
    <citation type="submission" date="2020-07" db="EMBL/GenBank/DDBJ databases">
        <title>Description of Limosilactobacillus balticus sp. nov., Limosilactobacillus agrestis sp. nov., Limosilactobacillus albertensis sp. nov., Limosilactobacillus rudii sp. nov., Limosilactobacillus fastidiosus sp. nov., five novel Limosilactobacillus species isolated from the vertebrate gastrointestinal tract, and proposal of 6 subspecies of Limosilactobacillus reuteri adapted to the gastrointestinal tract of specific vertebrate hosts.</title>
        <authorList>
            <person name="Li F."/>
            <person name="Cheng C."/>
            <person name="Zheng J."/>
            <person name="Quevedo R.M."/>
            <person name="Li J."/>
            <person name="Roos S."/>
            <person name="Gaenzle M.G."/>
            <person name="Walter J."/>
        </authorList>
    </citation>
    <scope>NUCLEOTIDE SEQUENCE [LARGE SCALE GENOMIC DNA]</scope>
    <source>
        <strain evidence="2 3">STM2_1</strain>
    </source>
</reference>
<dbReference type="AlphaFoldDB" id="A0A7W3UL66"/>
<dbReference type="InterPro" id="IPR048394">
    <property type="entry name" value="FakA-like_M"/>
</dbReference>
<dbReference type="GO" id="GO:0016301">
    <property type="term" value="F:kinase activity"/>
    <property type="evidence" value="ECO:0007669"/>
    <property type="project" value="UniProtKB-KW"/>
</dbReference>
<evidence type="ECO:0000313" key="2">
    <source>
        <dbReference type="EMBL" id="MBB1097602.1"/>
    </source>
</evidence>
<feature type="domain" description="Fatty acid kinase subunit A-like middle" evidence="1">
    <location>
        <begin position="3"/>
        <end position="79"/>
    </location>
</feature>
<keyword evidence="2" id="KW-0418">Kinase</keyword>
<name>A0A7W3UL66_9LACO</name>
<organism evidence="2 3">
    <name type="scientific">Limosilactobacillus rudii</name>
    <dbReference type="NCBI Taxonomy" id="2759755"/>
    <lineage>
        <taxon>Bacteria</taxon>
        <taxon>Bacillati</taxon>
        <taxon>Bacillota</taxon>
        <taxon>Bacilli</taxon>
        <taxon>Lactobacillales</taxon>
        <taxon>Lactobacillaceae</taxon>
        <taxon>Limosilactobacillus</taxon>
    </lineage>
</organism>
<comment type="caution">
    <text evidence="2">The sequence shown here is derived from an EMBL/GenBank/DDBJ whole genome shotgun (WGS) entry which is preliminary data.</text>
</comment>
<evidence type="ECO:0000313" key="3">
    <source>
        <dbReference type="Proteomes" id="UP000517106"/>
    </source>
</evidence>
<dbReference type="RefSeq" id="WP_182596326.1">
    <property type="nucleotide sequence ID" value="NZ_JACIVA010000046.1"/>
</dbReference>
<sequence length="83" mass="9574">MSEYHFDTQALVEGCLLSEIQLRKQITDHFVRNSLTVGGDNELMKIHFHTNHPGKLIDYLANWGDIFDVVIENMDRQSRGEKG</sequence>
<keyword evidence="2" id="KW-0808">Transferase</keyword>
<keyword evidence="3" id="KW-1185">Reference proteome</keyword>
<evidence type="ECO:0000259" key="1">
    <source>
        <dbReference type="Pfam" id="PF21645"/>
    </source>
</evidence>
<protein>
    <submittedName>
        <fullName evidence="2">Kinase to dihydroxyacetone kinase</fullName>
    </submittedName>
</protein>
<proteinExistence type="predicted"/>
<dbReference type="Proteomes" id="UP000517106">
    <property type="component" value="Unassembled WGS sequence"/>
</dbReference>
<dbReference type="EMBL" id="JACIVA010000046">
    <property type="protein sequence ID" value="MBB1097602.1"/>
    <property type="molecule type" value="Genomic_DNA"/>
</dbReference>